<comment type="caution">
    <text evidence="1">The sequence shown here is derived from an EMBL/GenBank/DDBJ whole genome shotgun (WGS) entry which is preliminary data.</text>
</comment>
<organism evidence="1 2">
    <name type="scientific">Paenibacillus gansuensis</name>
    <dbReference type="NCBI Taxonomy" id="306542"/>
    <lineage>
        <taxon>Bacteria</taxon>
        <taxon>Bacillati</taxon>
        <taxon>Bacillota</taxon>
        <taxon>Bacilli</taxon>
        <taxon>Bacillales</taxon>
        <taxon>Paenibacillaceae</taxon>
        <taxon>Paenibacillus</taxon>
    </lineage>
</organism>
<dbReference type="RefSeq" id="WP_377606013.1">
    <property type="nucleotide sequence ID" value="NZ_JBHUME010000014.1"/>
</dbReference>
<keyword evidence="2" id="KW-1185">Reference proteome</keyword>
<protein>
    <submittedName>
        <fullName evidence="1">Uncharacterized protein</fullName>
    </submittedName>
</protein>
<accession>A0ABW5PL25</accession>
<proteinExistence type="predicted"/>
<name>A0ABW5PL25_9BACL</name>
<dbReference type="Proteomes" id="UP001597541">
    <property type="component" value="Unassembled WGS sequence"/>
</dbReference>
<reference evidence="2" key="1">
    <citation type="journal article" date="2019" name="Int. J. Syst. Evol. Microbiol.">
        <title>The Global Catalogue of Microorganisms (GCM) 10K type strain sequencing project: providing services to taxonomists for standard genome sequencing and annotation.</title>
        <authorList>
            <consortium name="The Broad Institute Genomics Platform"/>
            <consortium name="The Broad Institute Genome Sequencing Center for Infectious Disease"/>
            <person name="Wu L."/>
            <person name="Ma J."/>
        </authorList>
    </citation>
    <scope>NUCLEOTIDE SEQUENCE [LARGE SCALE GENOMIC DNA]</scope>
    <source>
        <strain evidence="2">KCTC 3950</strain>
    </source>
</reference>
<gene>
    <name evidence="1" type="ORF">ACFSUF_20365</name>
</gene>
<evidence type="ECO:0000313" key="2">
    <source>
        <dbReference type="Proteomes" id="UP001597541"/>
    </source>
</evidence>
<evidence type="ECO:0000313" key="1">
    <source>
        <dbReference type="EMBL" id="MFD2614772.1"/>
    </source>
</evidence>
<dbReference type="EMBL" id="JBHUME010000014">
    <property type="protein sequence ID" value="MFD2614772.1"/>
    <property type="molecule type" value="Genomic_DNA"/>
</dbReference>
<sequence length="153" mass="17568">MIDRFTNKLLQIETECLNPQDAILIRLFLEGVEIHEVIYLKKNSLNPMTGMLTVTDATGRKRCLQVSRKCVELYQRAVQQAFYVFETKTLIVPLMDSAYLIKASVTDYTAHERMLDQMDTVILRTVDERLRNLAEIYNCPDLTYLPTGITAGC</sequence>